<dbReference type="InterPro" id="IPR000626">
    <property type="entry name" value="Ubiquitin-like_dom"/>
</dbReference>
<evidence type="ECO:0000256" key="12">
    <source>
        <dbReference type="ARBA" id="ARBA00023136"/>
    </source>
</evidence>
<dbReference type="PRINTS" id="PR00348">
    <property type="entry name" value="UBIQUITIN"/>
</dbReference>
<dbReference type="InterPro" id="IPR019954">
    <property type="entry name" value="Ubiquitin_CS"/>
</dbReference>
<accession>A0AAV5KYR9</accession>
<dbReference type="InterPro" id="IPR029071">
    <property type="entry name" value="Ubiquitin-like_domsf"/>
</dbReference>
<evidence type="ECO:0000256" key="10">
    <source>
        <dbReference type="ARBA" id="ARBA00022843"/>
    </source>
</evidence>
<dbReference type="InterPro" id="IPR019956">
    <property type="entry name" value="Ubiquitin_dom"/>
</dbReference>
<comment type="similarity">
    <text evidence="3 14">Belongs to the copper transporter (Ctr) (TC 1.A.56) family. SLC31A subfamily.</text>
</comment>
<comment type="similarity">
    <text evidence="4">Belongs to the ubiquitin family.</text>
</comment>
<dbReference type="FunFam" id="3.10.20.90:FF:000469">
    <property type="entry name" value="Polyubiquitin-C"/>
    <property type="match status" value="1"/>
</dbReference>
<evidence type="ECO:0000256" key="1">
    <source>
        <dbReference type="ARBA" id="ARBA00004123"/>
    </source>
</evidence>
<dbReference type="Proteomes" id="UP001054252">
    <property type="component" value="Unassembled WGS sequence"/>
</dbReference>
<keyword evidence="14" id="KW-0186">Copper</keyword>
<feature type="domain" description="Ubiquitin-like" evidence="15">
    <location>
        <begin position="277"/>
        <end position="354"/>
    </location>
</feature>
<dbReference type="SUPFAM" id="SSF54236">
    <property type="entry name" value="Ubiquitin-like"/>
    <property type="match status" value="4"/>
</dbReference>
<keyword evidence="8" id="KW-0677">Repeat</keyword>
<evidence type="ECO:0000256" key="14">
    <source>
        <dbReference type="RuleBase" id="RU367022"/>
    </source>
</evidence>
<keyword evidence="5" id="KW-0963">Cytoplasm</keyword>
<dbReference type="InterPro" id="IPR050158">
    <property type="entry name" value="Ubiquitin_ubiquitin-like"/>
</dbReference>
<name>A0AAV5KYR9_9ROSI</name>
<feature type="domain" description="Ubiquitin-like" evidence="15">
    <location>
        <begin position="362"/>
        <end position="428"/>
    </location>
</feature>
<dbReference type="AlphaFoldDB" id="A0AAV5KYR9"/>
<evidence type="ECO:0000256" key="6">
    <source>
        <dbReference type="ARBA" id="ARBA00022499"/>
    </source>
</evidence>
<evidence type="ECO:0000313" key="16">
    <source>
        <dbReference type="EMBL" id="GKV30178.1"/>
    </source>
</evidence>
<evidence type="ECO:0000259" key="15">
    <source>
        <dbReference type="PROSITE" id="PS50053"/>
    </source>
</evidence>
<evidence type="ECO:0000256" key="4">
    <source>
        <dbReference type="ARBA" id="ARBA00008430"/>
    </source>
</evidence>
<comment type="subcellular location">
    <subcellularLocation>
        <location evidence="2">Cytoplasm</location>
    </subcellularLocation>
    <subcellularLocation>
        <location evidence="14">Membrane</location>
        <topology evidence="14">Multi-pass membrane protein</topology>
    </subcellularLocation>
    <subcellularLocation>
        <location evidence="1">Nucleus</location>
    </subcellularLocation>
</comment>
<feature type="transmembrane region" description="Helical" evidence="14">
    <location>
        <begin position="24"/>
        <end position="44"/>
    </location>
</feature>
<dbReference type="Gene3D" id="3.10.20.90">
    <property type="entry name" value="Phosphatidylinositol 3-kinase Catalytic Subunit, Chain A, domain 1"/>
    <property type="match status" value="4"/>
</dbReference>
<dbReference type="EMBL" id="BPVZ01000085">
    <property type="protein sequence ID" value="GKV30178.1"/>
    <property type="molecule type" value="Genomic_DNA"/>
</dbReference>
<protein>
    <recommendedName>
        <fullName evidence="14">Copper transport protein</fullName>
    </recommendedName>
</protein>
<dbReference type="Pfam" id="PF04145">
    <property type="entry name" value="Ctr"/>
    <property type="match status" value="1"/>
</dbReference>
<evidence type="ECO:0000313" key="17">
    <source>
        <dbReference type="Proteomes" id="UP001054252"/>
    </source>
</evidence>
<evidence type="ECO:0000256" key="11">
    <source>
        <dbReference type="ARBA" id="ARBA00022989"/>
    </source>
</evidence>
<keyword evidence="9 14" id="KW-0187">Copper transport</keyword>
<keyword evidence="7 14" id="KW-0812">Transmembrane</keyword>
<dbReference type="GO" id="GO:0005737">
    <property type="term" value="C:cytoplasm"/>
    <property type="evidence" value="ECO:0007669"/>
    <property type="project" value="UniProtKB-SubCell"/>
</dbReference>
<evidence type="ECO:0000256" key="13">
    <source>
        <dbReference type="ARBA" id="ARBA00023242"/>
    </source>
</evidence>
<feature type="domain" description="Ubiquitin-like" evidence="15">
    <location>
        <begin position="117"/>
        <end position="192"/>
    </location>
</feature>
<keyword evidence="17" id="KW-1185">Reference proteome</keyword>
<dbReference type="GO" id="GO:0003729">
    <property type="term" value="F:mRNA binding"/>
    <property type="evidence" value="ECO:0007669"/>
    <property type="project" value="UniProtKB-ARBA"/>
</dbReference>
<keyword evidence="14" id="KW-0406">Ion transport</keyword>
<dbReference type="GO" id="GO:0005375">
    <property type="term" value="F:copper ion transmembrane transporter activity"/>
    <property type="evidence" value="ECO:0007669"/>
    <property type="project" value="UniProtKB-UniRule"/>
</dbReference>
<gene>
    <name evidence="16" type="ORF">SLEP1_g39023</name>
</gene>
<keyword evidence="12 14" id="KW-0472">Membrane</keyword>
<keyword evidence="10" id="KW-0832">Ubl conjugation</keyword>
<evidence type="ECO:0000256" key="5">
    <source>
        <dbReference type="ARBA" id="ARBA00022490"/>
    </source>
</evidence>
<keyword evidence="14" id="KW-0813">Transport</keyword>
<keyword evidence="13" id="KW-0539">Nucleus</keyword>
<dbReference type="FunFam" id="3.10.20.90:FF:000160">
    <property type="entry name" value="Polyubiquitin-C"/>
    <property type="match status" value="1"/>
</dbReference>
<proteinExistence type="inferred from homology"/>
<dbReference type="GO" id="GO:0016020">
    <property type="term" value="C:membrane"/>
    <property type="evidence" value="ECO:0007669"/>
    <property type="project" value="UniProtKB-SubCell"/>
</dbReference>
<keyword evidence="6" id="KW-1017">Isopeptide bond</keyword>
<dbReference type="PROSITE" id="PS00299">
    <property type="entry name" value="UBIQUITIN_1"/>
    <property type="match status" value="1"/>
</dbReference>
<dbReference type="Pfam" id="PF00240">
    <property type="entry name" value="ubiquitin"/>
    <property type="match status" value="4"/>
</dbReference>
<dbReference type="InterPro" id="IPR007274">
    <property type="entry name" value="Cop_transporter"/>
</dbReference>
<organism evidence="16 17">
    <name type="scientific">Rubroshorea leprosula</name>
    <dbReference type="NCBI Taxonomy" id="152421"/>
    <lineage>
        <taxon>Eukaryota</taxon>
        <taxon>Viridiplantae</taxon>
        <taxon>Streptophyta</taxon>
        <taxon>Embryophyta</taxon>
        <taxon>Tracheophyta</taxon>
        <taxon>Spermatophyta</taxon>
        <taxon>Magnoliopsida</taxon>
        <taxon>eudicotyledons</taxon>
        <taxon>Gunneridae</taxon>
        <taxon>Pentapetalae</taxon>
        <taxon>rosids</taxon>
        <taxon>malvids</taxon>
        <taxon>Malvales</taxon>
        <taxon>Dipterocarpaceae</taxon>
        <taxon>Rubroshorea</taxon>
    </lineage>
</organism>
<dbReference type="PANTHER" id="PTHR10666">
    <property type="entry name" value="UBIQUITIN"/>
    <property type="match status" value="1"/>
</dbReference>
<feature type="domain" description="Ubiquitin-like" evidence="15">
    <location>
        <begin position="197"/>
        <end position="270"/>
    </location>
</feature>
<evidence type="ECO:0000256" key="8">
    <source>
        <dbReference type="ARBA" id="ARBA00022737"/>
    </source>
</evidence>
<evidence type="ECO:0000256" key="3">
    <source>
        <dbReference type="ARBA" id="ARBA00006921"/>
    </source>
</evidence>
<evidence type="ECO:0000256" key="2">
    <source>
        <dbReference type="ARBA" id="ARBA00004496"/>
    </source>
</evidence>
<comment type="caution">
    <text evidence="16">The sequence shown here is derived from an EMBL/GenBank/DDBJ whole genome shotgun (WGS) entry which is preliminary data.</text>
</comment>
<dbReference type="PROSITE" id="PS50053">
    <property type="entry name" value="UBIQUITIN_2"/>
    <property type="match status" value="4"/>
</dbReference>
<evidence type="ECO:0000256" key="9">
    <source>
        <dbReference type="ARBA" id="ARBA00022796"/>
    </source>
</evidence>
<dbReference type="GO" id="GO:0005634">
    <property type="term" value="C:nucleus"/>
    <property type="evidence" value="ECO:0007669"/>
    <property type="project" value="UniProtKB-SubCell"/>
</dbReference>
<sequence length="432" mass="48786">MMHMTLYWGKQVTFLFDSWGTNSWLSYFLTLLACFLFASFYQYMEDRRIRFKSLTSTNPISAATTLLPKTHYNIQNESTLSLLSQEQAIRTDKGKVLCTGEGSGLRTGEGSSRSFSQQISIITQTGKRIGLEVEASDTIGLVKTKIQENENITPNQQRLIYNGQQLEDSRTLEDYKIDEDSIVHLISSQHSQITGSVQIHIKTLTGKNISLNLEPSDTINDVKGMIHARESIPVDQQDIWMGRKVLENDRTLADYNIGNNCRLYLFSRMRFRFLGGMQISVIPLNGTRFSLEIDSSDTTVDDVKAMIQEKEGIPQDQQRLIFLGKELVDGSRTLADYDIHQGATLFLTHRLRGGYSPIFKIVVINKATGKTISLEVESSDKIDNVKAEIQKKESIPPHQQLLFFAGKQLEDGQTLADYNIHEEATLHLASTC</sequence>
<dbReference type="SMART" id="SM00213">
    <property type="entry name" value="UBQ"/>
    <property type="match status" value="4"/>
</dbReference>
<keyword evidence="11 14" id="KW-1133">Transmembrane helix</keyword>
<evidence type="ECO:0000256" key="7">
    <source>
        <dbReference type="ARBA" id="ARBA00022692"/>
    </source>
</evidence>
<reference evidence="16 17" key="1">
    <citation type="journal article" date="2021" name="Commun. Biol.">
        <title>The genome of Shorea leprosula (Dipterocarpaceae) highlights the ecological relevance of drought in aseasonal tropical rainforests.</title>
        <authorList>
            <person name="Ng K.K.S."/>
            <person name="Kobayashi M.J."/>
            <person name="Fawcett J.A."/>
            <person name="Hatakeyama M."/>
            <person name="Paape T."/>
            <person name="Ng C.H."/>
            <person name="Ang C.C."/>
            <person name="Tnah L.H."/>
            <person name="Lee C.T."/>
            <person name="Nishiyama T."/>
            <person name="Sese J."/>
            <person name="O'Brien M.J."/>
            <person name="Copetti D."/>
            <person name="Mohd Noor M.I."/>
            <person name="Ong R.C."/>
            <person name="Putra M."/>
            <person name="Sireger I.Z."/>
            <person name="Indrioko S."/>
            <person name="Kosugi Y."/>
            <person name="Izuno A."/>
            <person name="Isagi Y."/>
            <person name="Lee S.L."/>
            <person name="Shimizu K.K."/>
        </authorList>
    </citation>
    <scope>NUCLEOTIDE SEQUENCE [LARGE SCALE GENOMIC DNA]</scope>
    <source>
        <strain evidence="16">214</strain>
    </source>
</reference>